<dbReference type="SUPFAM" id="SSF55781">
    <property type="entry name" value="GAF domain-like"/>
    <property type="match status" value="1"/>
</dbReference>
<dbReference type="SUPFAM" id="SSF46689">
    <property type="entry name" value="Homeodomain-like"/>
    <property type="match status" value="1"/>
</dbReference>
<dbReference type="Pfam" id="PF02954">
    <property type="entry name" value="HTH_8"/>
    <property type="match status" value="1"/>
</dbReference>
<evidence type="ECO:0000256" key="1">
    <source>
        <dbReference type="ARBA" id="ARBA00022741"/>
    </source>
</evidence>
<dbReference type="PROSITE" id="PS50045">
    <property type="entry name" value="SIGMA54_INTERACT_4"/>
    <property type="match status" value="1"/>
</dbReference>
<name>A0AAU8HR90_9FIRM</name>
<dbReference type="Gene3D" id="3.30.450.20">
    <property type="entry name" value="PAS domain"/>
    <property type="match status" value="1"/>
</dbReference>
<evidence type="ECO:0000256" key="5">
    <source>
        <dbReference type="ARBA" id="ARBA00023163"/>
    </source>
</evidence>
<protein>
    <submittedName>
        <fullName evidence="8">Sigma 54-interacting transcriptional regulator</fullName>
    </submittedName>
</protein>
<dbReference type="InterPro" id="IPR035965">
    <property type="entry name" value="PAS-like_dom_sf"/>
</dbReference>
<dbReference type="Gene3D" id="3.30.450.40">
    <property type="match status" value="1"/>
</dbReference>
<dbReference type="FunFam" id="3.40.50.300:FF:000006">
    <property type="entry name" value="DNA-binding transcriptional regulator NtrC"/>
    <property type="match status" value="1"/>
</dbReference>
<dbReference type="GO" id="GO:0006355">
    <property type="term" value="P:regulation of DNA-templated transcription"/>
    <property type="evidence" value="ECO:0007669"/>
    <property type="project" value="InterPro"/>
</dbReference>
<evidence type="ECO:0000259" key="6">
    <source>
        <dbReference type="PROSITE" id="PS50045"/>
    </source>
</evidence>
<dbReference type="GO" id="GO:0005524">
    <property type="term" value="F:ATP binding"/>
    <property type="evidence" value="ECO:0007669"/>
    <property type="project" value="UniProtKB-KW"/>
</dbReference>
<keyword evidence="1" id="KW-0547">Nucleotide-binding</keyword>
<dbReference type="InterPro" id="IPR025943">
    <property type="entry name" value="Sigma_54_int_dom_ATP-bd_2"/>
</dbReference>
<dbReference type="Pfam" id="PF00158">
    <property type="entry name" value="Sigma54_activat"/>
    <property type="match status" value="1"/>
</dbReference>
<feature type="domain" description="PAS" evidence="7">
    <location>
        <begin position="152"/>
        <end position="193"/>
    </location>
</feature>
<evidence type="ECO:0000256" key="4">
    <source>
        <dbReference type="ARBA" id="ARBA00023125"/>
    </source>
</evidence>
<dbReference type="CDD" id="cd00009">
    <property type="entry name" value="AAA"/>
    <property type="match status" value="1"/>
</dbReference>
<dbReference type="Gene3D" id="3.40.50.300">
    <property type="entry name" value="P-loop containing nucleotide triphosphate hydrolases"/>
    <property type="match status" value="1"/>
</dbReference>
<dbReference type="InterPro" id="IPR025662">
    <property type="entry name" value="Sigma_54_int_dom_ATP-bd_1"/>
</dbReference>
<keyword evidence="5" id="KW-0804">Transcription</keyword>
<dbReference type="PANTHER" id="PTHR32071:SF57">
    <property type="entry name" value="C4-DICARBOXYLATE TRANSPORT TRANSCRIPTIONAL REGULATORY PROTEIN DCTD"/>
    <property type="match status" value="1"/>
</dbReference>
<keyword evidence="2" id="KW-0067">ATP-binding</keyword>
<organism evidence="8">
    <name type="scientific">Proteinivorax hydrogeniformans</name>
    <dbReference type="NCBI Taxonomy" id="1826727"/>
    <lineage>
        <taxon>Bacteria</taxon>
        <taxon>Bacillati</taxon>
        <taxon>Bacillota</taxon>
        <taxon>Clostridia</taxon>
        <taxon>Eubacteriales</taxon>
        <taxon>Proteinivoracaceae</taxon>
        <taxon>Proteinivorax</taxon>
    </lineage>
</organism>
<dbReference type="SUPFAM" id="SSF52540">
    <property type="entry name" value="P-loop containing nucleoside triphosphate hydrolases"/>
    <property type="match status" value="1"/>
</dbReference>
<dbReference type="InterPro" id="IPR025944">
    <property type="entry name" value="Sigma_54_int_dom_CS"/>
</dbReference>
<dbReference type="RefSeq" id="WP_353892488.1">
    <property type="nucleotide sequence ID" value="NZ_CP159485.1"/>
</dbReference>
<dbReference type="InterPro" id="IPR003593">
    <property type="entry name" value="AAA+_ATPase"/>
</dbReference>
<dbReference type="SUPFAM" id="SSF55785">
    <property type="entry name" value="PYP-like sensor domain (PAS domain)"/>
    <property type="match status" value="1"/>
</dbReference>
<dbReference type="InterPro" id="IPR029016">
    <property type="entry name" value="GAF-like_dom_sf"/>
</dbReference>
<dbReference type="InterPro" id="IPR002197">
    <property type="entry name" value="HTH_Fis"/>
</dbReference>
<dbReference type="GO" id="GO:0043565">
    <property type="term" value="F:sequence-specific DNA binding"/>
    <property type="evidence" value="ECO:0007669"/>
    <property type="project" value="InterPro"/>
</dbReference>
<dbReference type="InterPro" id="IPR058031">
    <property type="entry name" value="AAA_lid_NorR"/>
</dbReference>
<evidence type="ECO:0000256" key="2">
    <source>
        <dbReference type="ARBA" id="ARBA00022840"/>
    </source>
</evidence>
<dbReference type="Gene3D" id="1.10.10.60">
    <property type="entry name" value="Homeodomain-like"/>
    <property type="match status" value="1"/>
</dbReference>
<gene>
    <name evidence="8" type="ORF">PRVXH_001836</name>
</gene>
<reference evidence="8" key="1">
    <citation type="journal article" date="2018" name="Antonie Van Leeuwenhoek">
        <title>Proteinivorax hydrogeniformans sp. nov., an anaerobic, haloalkaliphilic bacterium fermenting proteinaceous compounds with high hydrogen production.</title>
        <authorList>
            <person name="Boltyanskaya Y."/>
            <person name="Detkova E."/>
            <person name="Pimenov N."/>
            <person name="Kevbrin V."/>
        </authorList>
    </citation>
    <scope>NUCLEOTIDE SEQUENCE</scope>
    <source>
        <strain evidence="8">Z-710</strain>
    </source>
</reference>
<dbReference type="Pfam" id="PF25601">
    <property type="entry name" value="AAA_lid_14"/>
    <property type="match status" value="1"/>
</dbReference>
<dbReference type="SMART" id="SM00382">
    <property type="entry name" value="AAA"/>
    <property type="match status" value="1"/>
</dbReference>
<sequence>MDLMKIAPNVLKISQAIASVIGVDVTVVDKKLVRVAGTGSYGSRCGEKVSARSAFGVAIRNKESFIIEEAGNHEVCKQCESIKDCQEFAEVCCPIKINDEVIGVIGLIAFDKQQREKILYNKDNLMNFLNKMAELVSSKLAEQSNLEEIELLAKKLEIVLNSVDKGIILANHSGDILSYNKSALKLFGLSDPDKNKINMKHLIGDSAFESSIVEDCKVKNKEFVYRHRKNYVRGIFDTNPITIDNKTCGIVFVFTKLSDALGVVNDITTGSIVTNFADIIGDSDTFVQTKNTARQASQSSSSIVIQGESGTGKELFARAIHFNSDRKAGPFIAINCSAIPDQLLESELFGYEEGAFTGAMKGGKAGKFLLANGGTIFLDEIGDMPLHLQAKLLRVLQEQMIEKIGGKSLIPIDIRVIAATNKDLEKKVSQNEFRDDLFYRINVIPLSIPPLRERKDDIYTLVKHLLSSCNKRLHKEIENVDDEVYDIFIKYRWPGNVRELENTIEYAVNMCNGSVIEREHLPSRLLSSSLKDKGNYEIVPIKELEKREIEKALAKFKCVEKAAKALGIGRATLYRKIRS</sequence>
<dbReference type="PANTHER" id="PTHR32071">
    <property type="entry name" value="TRANSCRIPTIONAL REGULATORY PROTEIN"/>
    <property type="match status" value="1"/>
</dbReference>
<dbReference type="PROSITE" id="PS00676">
    <property type="entry name" value="SIGMA54_INTERACT_2"/>
    <property type="match status" value="1"/>
</dbReference>
<proteinExistence type="predicted"/>
<feature type="domain" description="Sigma-54 factor interaction" evidence="6">
    <location>
        <begin position="279"/>
        <end position="509"/>
    </location>
</feature>
<dbReference type="AlphaFoldDB" id="A0AAU8HR90"/>
<reference evidence="8" key="2">
    <citation type="submission" date="2024-06" db="EMBL/GenBank/DDBJ databases">
        <authorList>
            <person name="Petrova K.O."/>
            <person name="Toshchakov S.V."/>
            <person name="Boltjanskaja Y.V."/>
            <person name="Kevbrin V.V."/>
        </authorList>
    </citation>
    <scope>NUCLEOTIDE SEQUENCE</scope>
    <source>
        <strain evidence="8">Z-710</strain>
    </source>
</reference>
<dbReference type="PROSITE" id="PS00675">
    <property type="entry name" value="SIGMA54_INTERACT_1"/>
    <property type="match status" value="1"/>
</dbReference>
<dbReference type="PROSITE" id="PS50112">
    <property type="entry name" value="PAS"/>
    <property type="match status" value="1"/>
</dbReference>
<keyword evidence="4" id="KW-0238">DNA-binding</keyword>
<evidence type="ECO:0000259" key="7">
    <source>
        <dbReference type="PROSITE" id="PS50112"/>
    </source>
</evidence>
<dbReference type="InterPro" id="IPR009057">
    <property type="entry name" value="Homeodomain-like_sf"/>
</dbReference>
<evidence type="ECO:0000256" key="3">
    <source>
        <dbReference type="ARBA" id="ARBA00023015"/>
    </source>
</evidence>
<dbReference type="EMBL" id="CP159485">
    <property type="protein sequence ID" value="XCI27910.1"/>
    <property type="molecule type" value="Genomic_DNA"/>
</dbReference>
<dbReference type="PROSITE" id="PS00688">
    <property type="entry name" value="SIGMA54_INTERACT_3"/>
    <property type="match status" value="1"/>
</dbReference>
<dbReference type="Gene3D" id="1.10.8.60">
    <property type="match status" value="1"/>
</dbReference>
<dbReference type="InterPro" id="IPR002078">
    <property type="entry name" value="Sigma_54_int"/>
</dbReference>
<dbReference type="InterPro" id="IPR027417">
    <property type="entry name" value="P-loop_NTPase"/>
</dbReference>
<dbReference type="InterPro" id="IPR000014">
    <property type="entry name" value="PAS"/>
</dbReference>
<accession>A0AAU8HR90</accession>
<keyword evidence="3" id="KW-0805">Transcription regulation</keyword>
<evidence type="ECO:0000313" key="8">
    <source>
        <dbReference type="EMBL" id="XCI27910.1"/>
    </source>
</evidence>